<accession>A0AA35TEA5</accession>
<dbReference type="EMBL" id="CASHTH010003465">
    <property type="protein sequence ID" value="CAI8045381.1"/>
    <property type="molecule type" value="Genomic_DNA"/>
</dbReference>
<feature type="region of interest" description="Disordered" evidence="2">
    <location>
        <begin position="29"/>
        <end position="54"/>
    </location>
</feature>
<feature type="non-terminal residue" evidence="3">
    <location>
        <position position="774"/>
    </location>
</feature>
<dbReference type="InterPro" id="IPR013083">
    <property type="entry name" value="Znf_RING/FYVE/PHD"/>
</dbReference>
<keyword evidence="1" id="KW-0175">Coiled coil</keyword>
<evidence type="ECO:0000256" key="2">
    <source>
        <dbReference type="SAM" id="MobiDB-lite"/>
    </source>
</evidence>
<gene>
    <name evidence="3" type="ORF">GBAR_LOCUS25100</name>
</gene>
<sequence length="774" mass="88793">LPRLAEEVVAKYFPHSHSTQVSNPPLPTDSCQTHVESQQEHQQQFIPTSPESSSVTPRYVKAKIKQFEKRFNKLKWATRDSLKQSNIPVKKIVDALADLPADDIPEHKQFLDSFLSVLYQAADQVELFGTLNTHLNYLSYDLLDHLANEFDLGIKSDMGKYKEDIQKFREKTPLKLFCETQKKRYVKLSSEFREVVAVFNWPNDVTLEVVEQFRQEYACHYKLRECAMMVAEIRPCSFIVTWYVPESVVEKLKSNVPEEILMKYSATKLEIDGCSVFHLHKRKLVTESKIKDSHPVALSPVEKNLPPRRKKMKYDAEEPPADFICPVTYKLLLQPHLTLCCGAHISPEAATTIQRDGMPCPLCKTSGWSTVLNKHFQRQVKERFTQQEHTIFSSLLQPTAEIEYPFPEHPSRNFFCPVDGSLLVQPRLTSCCGQHLSPEAATRIQGEGGACPLCGEQCWNTVLNKHFQSQVKKLSVLCYHKDKGCGWQGQLSALHRHDQSCLWREVEKVTNQLDFLEYLEKDANFEDEHSEGVPEYFSEPGDEVELGNFSKQDVTMAIQLISLEETRALFYQLGVPRKTLDAITANYSCDCCKEQFARAWLDCDADASWDKLFAGLQFVSADMPALAMPPLGQSSTPESSLNTSISLDDRVSQVKSTIENLEEEFSNLMSKSLLLLCEREREDGKFFKEFQEYLESLGDINLLYRKENEAVRNISEQFSVLRRHCSYSNFEIIFKIVDKYCPELKDRMLSYRDSLLSFEKTTTVDVYLCAISAH</sequence>
<organism evidence="3 4">
    <name type="scientific">Geodia barretti</name>
    <name type="common">Barrett's horny sponge</name>
    <dbReference type="NCBI Taxonomy" id="519541"/>
    <lineage>
        <taxon>Eukaryota</taxon>
        <taxon>Metazoa</taxon>
        <taxon>Porifera</taxon>
        <taxon>Demospongiae</taxon>
        <taxon>Heteroscleromorpha</taxon>
        <taxon>Tetractinellida</taxon>
        <taxon>Astrophorina</taxon>
        <taxon>Geodiidae</taxon>
        <taxon>Geodia</taxon>
    </lineage>
</organism>
<feature type="non-terminal residue" evidence="3">
    <location>
        <position position="1"/>
    </location>
</feature>
<dbReference type="AlphaFoldDB" id="A0AA35TEA5"/>
<evidence type="ECO:0000256" key="1">
    <source>
        <dbReference type="SAM" id="Coils"/>
    </source>
</evidence>
<keyword evidence="4" id="KW-1185">Reference proteome</keyword>
<proteinExistence type="predicted"/>
<name>A0AA35TEA5_GEOBA</name>
<protein>
    <submittedName>
        <fullName evidence="3">Uncharacterized protein</fullName>
    </submittedName>
</protein>
<dbReference type="Proteomes" id="UP001174909">
    <property type="component" value="Unassembled WGS sequence"/>
</dbReference>
<evidence type="ECO:0000313" key="4">
    <source>
        <dbReference type="Proteomes" id="UP001174909"/>
    </source>
</evidence>
<reference evidence="3" key="1">
    <citation type="submission" date="2023-03" db="EMBL/GenBank/DDBJ databases">
        <authorList>
            <person name="Steffen K."/>
            <person name="Cardenas P."/>
        </authorList>
    </citation>
    <scope>NUCLEOTIDE SEQUENCE</scope>
</reference>
<dbReference type="Gene3D" id="3.30.40.10">
    <property type="entry name" value="Zinc/RING finger domain, C3HC4 (zinc finger)"/>
    <property type="match status" value="1"/>
</dbReference>
<evidence type="ECO:0000313" key="3">
    <source>
        <dbReference type="EMBL" id="CAI8045381.1"/>
    </source>
</evidence>
<comment type="caution">
    <text evidence="3">The sequence shown here is derived from an EMBL/GenBank/DDBJ whole genome shotgun (WGS) entry which is preliminary data.</text>
</comment>
<feature type="coiled-coil region" evidence="1">
    <location>
        <begin position="644"/>
        <end position="671"/>
    </location>
</feature>
<dbReference type="SUPFAM" id="SSF57850">
    <property type="entry name" value="RING/U-box"/>
    <property type="match status" value="2"/>
</dbReference>